<feature type="domain" description="DUF218" evidence="1">
    <location>
        <begin position="35"/>
        <end position="181"/>
    </location>
</feature>
<dbReference type="InterPro" id="IPR014729">
    <property type="entry name" value="Rossmann-like_a/b/a_fold"/>
</dbReference>
<dbReference type="GO" id="GO:0005886">
    <property type="term" value="C:plasma membrane"/>
    <property type="evidence" value="ECO:0007669"/>
    <property type="project" value="TreeGrafter"/>
</dbReference>
<reference evidence="3" key="1">
    <citation type="submission" date="2018-10" db="EMBL/GenBank/DDBJ databases">
        <authorList>
            <person name="Vincent A.T."/>
            <person name="Schiettekatte O."/>
            <person name="Bourhy P."/>
            <person name="Veyrier F.J."/>
            <person name="Picardeau M."/>
        </authorList>
    </citation>
    <scope>NUCLEOTIDE SEQUENCE</scope>
    <source>
        <strain evidence="3">201800281</strain>
    </source>
</reference>
<reference evidence="2 4" key="2">
    <citation type="journal article" date="2019" name="PLoS Negl. Trop. Dis.">
        <title>Revisiting the worldwide diversity of Leptospira species in the environment.</title>
        <authorList>
            <person name="Vincent A.T."/>
            <person name="Schiettekatte O."/>
            <person name="Bourhy P."/>
            <person name="Veyrier F.J."/>
            <person name="Picardeau M."/>
        </authorList>
    </citation>
    <scope>NUCLEOTIDE SEQUENCE [LARGE SCALE GENOMIC DNA]</scope>
    <source>
        <strain evidence="2 4">201800280</strain>
        <strain evidence="3">201800281</strain>
    </source>
</reference>
<dbReference type="EMBL" id="RQFL01000011">
    <property type="protein sequence ID" value="TGK93811.1"/>
    <property type="molecule type" value="Genomic_DNA"/>
</dbReference>
<evidence type="ECO:0000259" key="1">
    <source>
        <dbReference type="Pfam" id="PF02698"/>
    </source>
</evidence>
<dbReference type="Gene3D" id="3.40.50.620">
    <property type="entry name" value="HUPs"/>
    <property type="match status" value="1"/>
</dbReference>
<protein>
    <submittedName>
        <fullName evidence="2">YdcF family protein</fullName>
    </submittedName>
</protein>
<dbReference type="PANTHER" id="PTHR30336">
    <property type="entry name" value="INNER MEMBRANE PROTEIN, PROBABLE PERMEASE"/>
    <property type="match status" value="1"/>
</dbReference>
<gene>
    <name evidence="2" type="ORF">EHQ23_00965</name>
    <name evidence="3" type="ORF">EHQ26_07240</name>
</gene>
<dbReference type="CDD" id="cd06259">
    <property type="entry name" value="YdcF-like"/>
    <property type="match status" value="1"/>
</dbReference>
<evidence type="ECO:0000313" key="4">
    <source>
        <dbReference type="Proteomes" id="UP000297394"/>
    </source>
</evidence>
<comment type="caution">
    <text evidence="2">The sequence shown here is derived from an EMBL/GenBank/DDBJ whole genome shotgun (WGS) entry which is preliminary data.</text>
</comment>
<dbReference type="OrthoDB" id="9782395at2"/>
<proteinExistence type="predicted"/>
<dbReference type="PANTHER" id="PTHR30336:SF20">
    <property type="entry name" value="DUF218 DOMAIN-CONTAINING PROTEIN"/>
    <property type="match status" value="1"/>
</dbReference>
<accession>A0A4R9IPG4</accession>
<dbReference type="InterPro" id="IPR003848">
    <property type="entry name" value="DUF218"/>
</dbReference>
<evidence type="ECO:0000313" key="2">
    <source>
        <dbReference type="EMBL" id="TGK90165.1"/>
    </source>
</evidence>
<dbReference type="Proteomes" id="UP000297394">
    <property type="component" value="Unassembled WGS sequence"/>
</dbReference>
<dbReference type="EMBL" id="RQFM01000006">
    <property type="protein sequence ID" value="TGK90165.1"/>
    <property type="molecule type" value="Genomic_DNA"/>
</dbReference>
<dbReference type="AlphaFoldDB" id="A0A4R9IPG4"/>
<organism evidence="2 4">
    <name type="scientific">Leptospira bourretii</name>
    <dbReference type="NCBI Taxonomy" id="2484962"/>
    <lineage>
        <taxon>Bacteria</taxon>
        <taxon>Pseudomonadati</taxon>
        <taxon>Spirochaetota</taxon>
        <taxon>Spirochaetia</taxon>
        <taxon>Leptospirales</taxon>
        <taxon>Leptospiraceae</taxon>
        <taxon>Leptospira</taxon>
    </lineage>
</organism>
<keyword evidence="5" id="KW-1185">Reference proteome</keyword>
<name>A0A4R9IPG4_9LEPT</name>
<evidence type="ECO:0000313" key="5">
    <source>
        <dbReference type="Proteomes" id="UP000297918"/>
    </source>
</evidence>
<sequence>MFLLSHRKVSDKDLESACIIWDFLTQKDDLNKADLIFVLCSHDIRIAKYACDLYKNGYANHILFSGGLNFFTKNVFSDSEADSFAQFAKKEGIPIKDIIVENESTNTGENIHFTKSLLKKMNITVSSLIAIQKPSMTLRVKLALDKQWPENRFIISAPEYSLLDAPHQYMNLYMIINEIVGDLQRIILYPKLGFQSEIFIPESVEYAFNYLISREYNLHLIR</sequence>
<evidence type="ECO:0000313" key="3">
    <source>
        <dbReference type="EMBL" id="TGK93811.1"/>
    </source>
</evidence>
<dbReference type="InterPro" id="IPR051599">
    <property type="entry name" value="Cell_Envelope_Assoc"/>
</dbReference>
<dbReference type="Proteomes" id="UP000297918">
    <property type="component" value="Unassembled WGS sequence"/>
</dbReference>
<dbReference type="RefSeq" id="WP_135748273.1">
    <property type="nucleotide sequence ID" value="NZ_RQFL01000011.1"/>
</dbReference>
<dbReference type="Pfam" id="PF02698">
    <property type="entry name" value="DUF218"/>
    <property type="match status" value="1"/>
</dbReference>